<feature type="compositionally biased region" description="Polar residues" evidence="1">
    <location>
        <begin position="246"/>
        <end position="257"/>
    </location>
</feature>
<organism evidence="2 3">
    <name type="scientific">Marchantia polymorpha subsp. ruderalis</name>
    <dbReference type="NCBI Taxonomy" id="1480154"/>
    <lineage>
        <taxon>Eukaryota</taxon>
        <taxon>Viridiplantae</taxon>
        <taxon>Streptophyta</taxon>
        <taxon>Embryophyta</taxon>
        <taxon>Marchantiophyta</taxon>
        <taxon>Marchantiopsida</taxon>
        <taxon>Marchantiidae</taxon>
        <taxon>Marchantiales</taxon>
        <taxon>Marchantiaceae</taxon>
        <taxon>Marchantia</taxon>
    </lineage>
</organism>
<comment type="caution">
    <text evidence="2">The sequence shown here is derived from an EMBL/GenBank/DDBJ whole genome shotgun (WGS) entry which is preliminary data.</text>
</comment>
<evidence type="ECO:0000313" key="3">
    <source>
        <dbReference type="Proteomes" id="UP000077202"/>
    </source>
</evidence>
<evidence type="ECO:0000313" key="2">
    <source>
        <dbReference type="EMBL" id="OAE28063.1"/>
    </source>
</evidence>
<sequence>MPPAVSKAAGQKPIRIDAEEEYGGGGMARRPGREESQTIVGGRAPWALSRFTRSRRGSQRMCVDLLFGHANPGFCNLAQALIEASGSFDSLLAMAIDRESKPTSTRGLRSASKARGVETIADGVEIEAVPNRCGGSQHTYRCCDSSTGGWFIRSRLSYRDFVDVIHSFVRPPHGAMCKKRACPSLLSLVCQLQGIRTGDCNQPLNSEGVKVPVKETQVTDIRALHHESSSDQQRNPDEVYLWADGKSTSQRTALGSD</sequence>
<gene>
    <name evidence="2" type="ORF">AXG93_3410s1060</name>
</gene>
<dbReference type="EMBL" id="LVLJ01001777">
    <property type="protein sequence ID" value="OAE28063.1"/>
    <property type="molecule type" value="Genomic_DNA"/>
</dbReference>
<feature type="compositionally biased region" description="Basic and acidic residues" evidence="1">
    <location>
        <begin position="225"/>
        <end position="237"/>
    </location>
</feature>
<keyword evidence="3" id="KW-1185">Reference proteome</keyword>
<feature type="region of interest" description="Disordered" evidence="1">
    <location>
        <begin position="1"/>
        <end position="39"/>
    </location>
</feature>
<feature type="region of interest" description="Disordered" evidence="1">
    <location>
        <begin position="225"/>
        <end position="257"/>
    </location>
</feature>
<name>A0A176W5X5_MARPO</name>
<evidence type="ECO:0000256" key="1">
    <source>
        <dbReference type="SAM" id="MobiDB-lite"/>
    </source>
</evidence>
<protein>
    <submittedName>
        <fullName evidence="2">Uncharacterized protein</fullName>
    </submittedName>
</protein>
<dbReference type="AlphaFoldDB" id="A0A176W5X5"/>
<dbReference type="Proteomes" id="UP000077202">
    <property type="component" value="Unassembled WGS sequence"/>
</dbReference>
<proteinExistence type="predicted"/>
<reference evidence="2" key="1">
    <citation type="submission" date="2016-03" db="EMBL/GenBank/DDBJ databases">
        <title>Mechanisms controlling the formation of the plant cell surface in tip-growing cells are functionally conserved among land plants.</title>
        <authorList>
            <person name="Honkanen S."/>
            <person name="Jones V.A."/>
            <person name="Morieri G."/>
            <person name="Champion C."/>
            <person name="Hetherington A.J."/>
            <person name="Kelly S."/>
            <person name="Saint-Marcoux D."/>
            <person name="Proust H."/>
            <person name="Prescott H."/>
            <person name="Dolan L."/>
        </authorList>
    </citation>
    <scope>NUCLEOTIDE SEQUENCE [LARGE SCALE GENOMIC DNA]</scope>
    <source>
        <tissue evidence="2">Whole gametophyte</tissue>
    </source>
</reference>
<accession>A0A176W5X5</accession>